<name>A0A3B5Y8K5_WHEAT</name>
<evidence type="ECO:0000256" key="1">
    <source>
        <dbReference type="ARBA" id="ARBA00022737"/>
    </source>
</evidence>
<dbReference type="AlphaFoldDB" id="A0A3B5Y8K5"/>
<protein>
    <submittedName>
        <fullName evidence="4">Uncharacterized protein</fullName>
    </submittedName>
</protein>
<dbReference type="InterPro" id="IPR056789">
    <property type="entry name" value="LRR_R13L1-DRL21"/>
</dbReference>
<evidence type="ECO:0000259" key="2">
    <source>
        <dbReference type="Pfam" id="PF23598"/>
    </source>
</evidence>
<dbReference type="OMA" id="KEWEITC"/>
<feature type="domain" description="R13L1/DRL21-like LRR repeat region" evidence="3">
    <location>
        <begin position="2"/>
        <end position="76"/>
    </location>
</feature>
<dbReference type="InterPro" id="IPR032675">
    <property type="entry name" value="LRR_dom_sf"/>
</dbReference>
<proteinExistence type="predicted"/>
<keyword evidence="1" id="KW-0677">Repeat</keyword>
<sequence length="378" mass="42626">MEKQSIRELKLEWTQGVERFVDDKMLLEKLVPPRTLRKLEISGYNSVIFPGWVVGQLPNLNSLVLRDMANLEEWDTSYSTGEENVLTRVQIHGCPMLTMKGPLPKAKEWEITCSDNVLSSWDECIVSHTSPSSSSSVTTMLSVRDCKGPLHEWRLLRHFPGLPSLSIANCGDLTGSPDIIQLLSSLEELWLQDEDMEELPIWLGELPSLKKLIIMGSHGVKELNENMRQLTKLETLELEFCNSISVVPQCLGELTSLKNLWISNNGVLRSLPASIQQLTSLQEIKIIKCDALEHVVAEPEEGKMKLADDQERESALPTSLKRLCLSGCDGIKSFPEGIHQLTNLQDLEITRCSGLKEWCELEETKTKLACIETKWISF</sequence>
<dbReference type="Gene3D" id="3.80.10.10">
    <property type="entry name" value="Ribonuclease Inhibitor"/>
    <property type="match status" value="3"/>
</dbReference>
<dbReference type="Gramene" id="TraesCS1A02G434000.1">
    <property type="protein sequence ID" value="TraesCS1A02G434000.1"/>
    <property type="gene ID" value="TraesCS1A02G434000"/>
</dbReference>
<reference evidence="4" key="1">
    <citation type="submission" date="2018-08" db="EMBL/GenBank/DDBJ databases">
        <authorList>
            <person name="Rossello M."/>
        </authorList>
    </citation>
    <scope>NUCLEOTIDE SEQUENCE [LARGE SCALE GENOMIC DNA]</scope>
    <source>
        <strain evidence="4">cv. Chinese Spring</strain>
    </source>
</reference>
<dbReference type="SMR" id="A0A3B5Y8K5"/>
<dbReference type="InterPro" id="IPR055414">
    <property type="entry name" value="LRR_R13L4/SHOC2-like"/>
</dbReference>
<feature type="domain" description="Disease resistance R13L4/SHOC-2-like LRR" evidence="2">
    <location>
        <begin position="128"/>
        <end position="350"/>
    </location>
</feature>
<dbReference type="PANTHER" id="PTHR47186">
    <property type="entry name" value="LEUCINE-RICH REPEAT-CONTAINING PROTEIN 57"/>
    <property type="match status" value="1"/>
</dbReference>
<evidence type="ECO:0000313" key="5">
    <source>
        <dbReference type="Proteomes" id="UP000019116"/>
    </source>
</evidence>
<accession>A0A3B5Y8K5</accession>
<evidence type="ECO:0000259" key="3">
    <source>
        <dbReference type="Pfam" id="PF25019"/>
    </source>
</evidence>
<dbReference type="PANTHER" id="PTHR47186:SF63">
    <property type="entry name" value="C-JID DOMAIN-CONTAINING PROTEIN"/>
    <property type="match status" value="1"/>
</dbReference>
<evidence type="ECO:0000313" key="4">
    <source>
        <dbReference type="EnsemblPlants" id="TraesCS1A02G434000.1"/>
    </source>
</evidence>
<dbReference type="Proteomes" id="UP000019116">
    <property type="component" value="Chromosome 1A"/>
</dbReference>
<reference evidence="4" key="2">
    <citation type="submission" date="2018-10" db="UniProtKB">
        <authorList>
            <consortium name="EnsemblPlants"/>
        </authorList>
    </citation>
    <scope>IDENTIFICATION</scope>
</reference>
<keyword evidence="5" id="KW-1185">Reference proteome</keyword>
<dbReference type="SUPFAM" id="SSF52058">
    <property type="entry name" value="L domain-like"/>
    <property type="match status" value="1"/>
</dbReference>
<dbReference type="STRING" id="4565.A0A3B5Y8K5"/>
<dbReference type="Pfam" id="PF23598">
    <property type="entry name" value="LRR_14"/>
    <property type="match status" value="1"/>
</dbReference>
<organism evidence="4">
    <name type="scientific">Triticum aestivum</name>
    <name type="common">Wheat</name>
    <dbReference type="NCBI Taxonomy" id="4565"/>
    <lineage>
        <taxon>Eukaryota</taxon>
        <taxon>Viridiplantae</taxon>
        <taxon>Streptophyta</taxon>
        <taxon>Embryophyta</taxon>
        <taxon>Tracheophyta</taxon>
        <taxon>Spermatophyta</taxon>
        <taxon>Magnoliopsida</taxon>
        <taxon>Liliopsida</taxon>
        <taxon>Poales</taxon>
        <taxon>Poaceae</taxon>
        <taxon>BOP clade</taxon>
        <taxon>Pooideae</taxon>
        <taxon>Triticodae</taxon>
        <taxon>Triticeae</taxon>
        <taxon>Triticinae</taxon>
        <taxon>Triticum</taxon>
    </lineage>
</organism>
<dbReference type="EnsemblPlants" id="TraesCS1A02G434000.1">
    <property type="protein sequence ID" value="TraesCS1A02G434000.1"/>
    <property type="gene ID" value="TraesCS1A02G434000"/>
</dbReference>
<dbReference type="Gramene" id="TraesCS1A03G1054100.1">
    <property type="protein sequence ID" value="TraesCS1A03G1054100.1.CDS"/>
    <property type="gene ID" value="TraesCS1A03G1054100"/>
</dbReference>
<dbReference type="Pfam" id="PF25019">
    <property type="entry name" value="LRR_R13L1-DRL21"/>
    <property type="match status" value="1"/>
</dbReference>